<dbReference type="OMA" id="IYTERCR"/>
<sequence length="197" mass="22002">MRIYTERCRWEACTDNGGSSRGASSLCVAFHVFLSIAIAFALWMALLAVQSRGSPHGVSMALYTVHQHKEHPRTLLHLLGDGGRRRRLDGGQGDHRRSTLEMDEGLNAVCMHGRVADGSIGLLEIRIIPPGTSEELMDYAISHGASINQYKVPWCLTFPPIIELRMLHSRVVSIQFSPAVRHWTPTPTRRTKYDVST</sequence>
<feature type="domain" description="GH3 C-terminal" evidence="2">
    <location>
        <begin position="89"/>
        <end position="158"/>
    </location>
</feature>
<dbReference type="InterPro" id="IPR055378">
    <property type="entry name" value="GH3_C"/>
</dbReference>
<evidence type="ECO:0000313" key="4">
    <source>
        <dbReference type="Proteomes" id="UP000324705"/>
    </source>
</evidence>
<dbReference type="Gramene" id="TRITD1Av1G022540.1">
    <property type="protein sequence ID" value="TRITD1Av1G022540.1"/>
    <property type="gene ID" value="TRITD1Av1G022540"/>
</dbReference>
<keyword evidence="4" id="KW-1185">Reference proteome</keyword>
<organism evidence="3 4">
    <name type="scientific">Triticum turgidum subsp. durum</name>
    <name type="common">Durum wheat</name>
    <name type="synonym">Triticum durum</name>
    <dbReference type="NCBI Taxonomy" id="4567"/>
    <lineage>
        <taxon>Eukaryota</taxon>
        <taxon>Viridiplantae</taxon>
        <taxon>Streptophyta</taxon>
        <taxon>Embryophyta</taxon>
        <taxon>Tracheophyta</taxon>
        <taxon>Spermatophyta</taxon>
        <taxon>Magnoliopsida</taxon>
        <taxon>Liliopsida</taxon>
        <taxon>Poales</taxon>
        <taxon>Poaceae</taxon>
        <taxon>BOP clade</taxon>
        <taxon>Pooideae</taxon>
        <taxon>Triticodae</taxon>
        <taxon>Triticeae</taxon>
        <taxon>Triticinae</taxon>
        <taxon>Triticum</taxon>
    </lineage>
</organism>
<dbReference type="AlphaFoldDB" id="A0A9R0PWZ1"/>
<evidence type="ECO:0000313" key="3">
    <source>
        <dbReference type="EMBL" id="VAH01631.1"/>
    </source>
</evidence>
<feature type="transmembrane region" description="Helical" evidence="1">
    <location>
        <begin position="28"/>
        <end position="49"/>
    </location>
</feature>
<accession>A0A9R0PWZ1</accession>
<dbReference type="InterPro" id="IPR004993">
    <property type="entry name" value="GH3"/>
</dbReference>
<gene>
    <name evidence="3" type="ORF">TRITD_1Av1G022540</name>
</gene>
<evidence type="ECO:0000256" key="1">
    <source>
        <dbReference type="SAM" id="Phobius"/>
    </source>
</evidence>
<dbReference type="EMBL" id="LT934111">
    <property type="protein sequence ID" value="VAH01631.1"/>
    <property type="molecule type" value="Genomic_DNA"/>
</dbReference>
<name>A0A9R0PWZ1_TRITD</name>
<dbReference type="Proteomes" id="UP000324705">
    <property type="component" value="Chromosome 1A"/>
</dbReference>
<dbReference type="Pfam" id="PF23572">
    <property type="entry name" value="GH3_C"/>
    <property type="match status" value="1"/>
</dbReference>
<evidence type="ECO:0000259" key="2">
    <source>
        <dbReference type="Pfam" id="PF23572"/>
    </source>
</evidence>
<dbReference type="PANTHER" id="PTHR31901:SF96">
    <property type="entry name" value="INDOLE-3-ACETIC ACID-AMIDO SYNTHETASE GH3.1-RELATED"/>
    <property type="match status" value="1"/>
</dbReference>
<reference evidence="3 4" key="1">
    <citation type="submission" date="2017-09" db="EMBL/GenBank/DDBJ databases">
        <authorList>
            <consortium name="International Durum Wheat Genome Sequencing Consortium (IDWGSC)"/>
            <person name="Milanesi L."/>
        </authorList>
    </citation>
    <scope>NUCLEOTIDE SEQUENCE [LARGE SCALE GENOMIC DNA]</scope>
    <source>
        <strain evidence="4">cv. Svevo</strain>
    </source>
</reference>
<keyword evidence="1" id="KW-0812">Transmembrane</keyword>
<keyword evidence="1" id="KW-0472">Membrane</keyword>
<dbReference type="GO" id="GO:0016881">
    <property type="term" value="F:acid-amino acid ligase activity"/>
    <property type="evidence" value="ECO:0007669"/>
    <property type="project" value="TreeGrafter"/>
</dbReference>
<dbReference type="PANTHER" id="PTHR31901">
    <property type="entry name" value="GH3 DOMAIN-CONTAINING PROTEIN"/>
    <property type="match status" value="1"/>
</dbReference>
<keyword evidence="1" id="KW-1133">Transmembrane helix</keyword>
<protein>
    <recommendedName>
        <fullName evidence="2">GH3 C-terminal domain-containing protein</fullName>
    </recommendedName>
</protein>
<proteinExistence type="predicted"/>
<dbReference type="GO" id="GO:0005737">
    <property type="term" value="C:cytoplasm"/>
    <property type="evidence" value="ECO:0007669"/>
    <property type="project" value="TreeGrafter"/>
</dbReference>